<protein>
    <submittedName>
        <fullName evidence="1">Uncharacterized protein</fullName>
    </submittedName>
</protein>
<reference evidence="2" key="1">
    <citation type="submission" date="2016-04" db="EMBL/GenBank/DDBJ databases">
        <authorList>
            <person name="Shah S.A."/>
            <person name="Garrett R.A."/>
        </authorList>
    </citation>
    <scope>NUCLEOTIDE SEQUENCE [LARGE SCALE GENOMIC DNA]</scope>
    <source>
        <strain evidence="2">ATCC 35091 / DSM 1616 / JCM 8930 / NBRC 15331 / P1</strain>
    </source>
</reference>
<evidence type="ECO:0000313" key="2">
    <source>
        <dbReference type="Proteomes" id="UP000076770"/>
    </source>
</evidence>
<dbReference type="EMBL" id="LT549890">
    <property type="protein sequence ID" value="SAI85693.1"/>
    <property type="molecule type" value="Genomic_DNA"/>
</dbReference>
<organism evidence="1 2">
    <name type="scientific">Saccharolobus solfataricus</name>
    <name type="common">Sulfolobus solfataricus</name>
    <dbReference type="NCBI Taxonomy" id="2287"/>
    <lineage>
        <taxon>Archaea</taxon>
        <taxon>Thermoproteota</taxon>
        <taxon>Thermoprotei</taxon>
        <taxon>Sulfolobales</taxon>
        <taxon>Sulfolobaceae</taxon>
        <taxon>Saccharolobus</taxon>
    </lineage>
</organism>
<sequence>MAEAVFKPFKIYISNKVFHSIDEVVNCIKQFFEENKYKFNLKAIKYLGLDKIEV</sequence>
<name>A0A157T2L7_SACSO</name>
<dbReference type="AlphaFoldDB" id="A0A157T2L7"/>
<proteinExistence type="predicted"/>
<gene>
    <name evidence="1" type="ORF">SSOP1_2139</name>
</gene>
<evidence type="ECO:0000313" key="1">
    <source>
        <dbReference type="EMBL" id="SAI85693.1"/>
    </source>
</evidence>
<accession>A0A157T2L7</accession>
<dbReference type="Proteomes" id="UP000076770">
    <property type="component" value="Chromosome i"/>
</dbReference>